<gene>
    <name evidence="3" type="ORF">B0H66DRAFT_574710</name>
</gene>
<dbReference type="SUPFAM" id="SSF53474">
    <property type="entry name" value="alpha/beta-Hydrolases"/>
    <property type="match status" value="1"/>
</dbReference>
<comment type="caution">
    <text evidence="3">The sequence shown here is derived from an EMBL/GenBank/DDBJ whole genome shotgun (WGS) entry which is preliminary data.</text>
</comment>
<keyword evidence="4" id="KW-1185">Reference proteome</keyword>
<name>A0AAE0ICQ8_9PEZI</name>
<dbReference type="InterPro" id="IPR013094">
    <property type="entry name" value="AB_hydrolase_3"/>
</dbReference>
<dbReference type="Proteomes" id="UP001283341">
    <property type="component" value="Unassembled WGS sequence"/>
</dbReference>
<evidence type="ECO:0000256" key="1">
    <source>
        <dbReference type="ARBA" id="ARBA00022801"/>
    </source>
</evidence>
<dbReference type="PANTHER" id="PTHR48081">
    <property type="entry name" value="AB HYDROLASE SUPERFAMILY PROTEIN C4A8.06C"/>
    <property type="match status" value="1"/>
</dbReference>
<dbReference type="InterPro" id="IPR050300">
    <property type="entry name" value="GDXG_lipolytic_enzyme"/>
</dbReference>
<keyword evidence="1 3" id="KW-0378">Hydrolase</keyword>
<dbReference type="InterPro" id="IPR029058">
    <property type="entry name" value="AB_hydrolase_fold"/>
</dbReference>
<reference evidence="3" key="2">
    <citation type="submission" date="2023-06" db="EMBL/GenBank/DDBJ databases">
        <authorList>
            <consortium name="Lawrence Berkeley National Laboratory"/>
            <person name="Haridas S."/>
            <person name="Hensen N."/>
            <person name="Bonometti L."/>
            <person name="Westerberg I."/>
            <person name="Brannstrom I.O."/>
            <person name="Guillou S."/>
            <person name="Cros-Aarteil S."/>
            <person name="Calhoun S."/>
            <person name="Kuo A."/>
            <person name="Mondo S."/>
            <person name="Pangilinan J."/>
            <person name="Riley R."/>
            <person name="Labutti K."/>
            <person name="Andreopoulos B."/>
            <person name="Lipzen A."/>
            <person name="Chen C."/>
            <person name="Yanf M."/>
            <person name="Daum C."/>
            <person name="Ng V."/>
            <person name="Clum A."/>
            <person name="Steindorff A."/>
            <person name="Ohm R."/>
            <person name="Martin F."/>
            <person name="Silar P."/>
            <person name="Natvig D."/>
            <person name="Lalanne C."/>
            <person name="Gautier V."/>
            <person name="Ament-Velasquez S.L."/>
            <person name="Kruys A."/>
            <person name="Hutchinson M.I."/>
            <person name="Powell A.J."/>
            <person name="Barry K."/>
            <person name="Miller A.N."/>
            <person name="Grigoriev I.V."/>
            <person name="Debuchy R."/>
            <person name="Gladieux P."/>
            <person name="Thoren M.H."/>
            <person name="Johannesson H."/>
        </authorList>
    </citation>
    <scope>NUCLEOTIDE SEQUENCE</scope>
    <source>
        <strain evidence="3">CBS 118394</strain>
    </source>
</reference>
<sequence>MDTRGITLFTTYSVILIGSLGVAVSNPSDSPLTPRQRTRGDGGPSEMELGPVSYLDCIVFCLLLAPQLVWRVGLLDTCFCVLQTLPFLLLRLPASFVYERYLVPQMSRSSSVWRASAFEDVVTRCVRYAFTHVPPRIGRVFFSKEVALPFLRFRLLRNGYLRPPIRWKVHRERHCKGIWMVQDPSEEPDFVLYYAHGGGFSLGTPYFYLEFLLTWLSILVEFGYCNPAIFALEYTVVPDASFPVQVEEAISGYKHVLEVARDPSIVCVSGDSAGAMLILNLLLHLGGKEANSLNQGLRIPKPALALLISPWVTLVSTRHVNTRSDYLDVEQLHQYGLQFAGERISANDPLISPGCCEDRSWWKRSSPSAGFVITYGEEEVFTRDIQEWLKVLREAGVIVSSNCEPGGIHAWPVASLFLSSNRRERLRGLGSMTEEIRKRVP</sequence>
<proteinExistence type="predicted"/>
<evidence type="ECO:0000313" key="3">
    <source>
        <dbReference type="EMBL" id="KAK3322574.1"/>
    </source>
</evidence>
<dbReference type="PANTHER" id="PTHR48081:SF2">
    <property type="entry name" value="ALPHA_BETA-HYDROLASE"/>
    <property type="match status" value="1"/>
</dbReference>
<dbReference type="GO" id="GO:0016787">
    <property type="term" value="F:hydrolase activity"/>
    <property type="evidence" value="ECO:0007669"/>
    <property type="project" value="UniProtKB-KW"/>
</dbReference>
<feature type="domain" description="Alpha/beta hydrolase fold-3" evidence="2">
    <location>
        <begin position="193"/>
        <end position="411"/>
    </location>
</feature>
<dbReference type="AlphaFoldDB" id="A0AAE0ICQ8"/>
<dbReference type="Pfam" id="PF07859">
    <property type="entry name" value="Abhydrolase_3"/>
    <property type="match status" value="1"/>
</dbReference>
<protein>
    <submittedName>
        <fullName evidence="3">Alpha/Beta hydrolase protein</fullName>
    </submittedName>
</protein>
<evidence type="ECO:0000259" key="2">
    <source>
        <dbReference type="Pfam" id="PF07859"/>
    </source>
</evidence>
<evidence type="ECO:0000313" key="4">
    <source>
        <dbReference type="Proteomes" id="UP001283341"/>
    </source>
</evidence>
<organism evidence="3 4">
    <name type="scientific">Apodospora peruviana</name>
    <dbReference type="NCBI Taxonomy" id="516989"/>
    <lineage>
        <taxon>Eukaryota</taxon>
        <taxon>Fungi</taxon>
        <taxon>Dikarya</taxon>
        <taxon>Ascomycota</taxon>
        <taxon>Pezizomycotina</taxon>
        <taxon>Sordariomycetes</taxon>
        <taxon>Sordariomycetidae</taxon>
        <taxon>Sordariales</taxon>
        <taxon>Lasiosphaeriaceae</taxon>
        <taxon>Apodospora</taxon>
    </lineage>
</organism>
<accession>A0AAE0ICQ8</accession>
<dbReference type="EMBL" id="JAUEDM010000003">
    <property type="protein sequence ID" value="KAK3322574.1"/>
    <property type="molecule type" value="Genomic_DNA"/>
</dbReference>
<dbReference type="Gene3D" id="3.40.50.1820">
    <property type="entry name" value="alpha/beta hydrolase"/>
    <property type="match status" value="1"/>
</dbReference>
<reference evidence="3" key="1">
    <citation type="journal article" date="2023" name="Mol. Phylogenet. Evol.">
        <title>Genome-scale phylogeny and comparative genomics of the fungal order Sordariales.</title>
        <authorList>
            <person name="Hensen N."/>
            <person name="Bonometti L."/>
            <person name="Westerberg I."/>
            <person name="Brannstrom I.O."/>
            <person name="Guillou S."/>
            <person name="Cros-Aarteil S."/>
            <person name="Calhoun S."/>
            <person name="Haridas S."/>
            <person name="Kuo A."/>
            <person name="Mondo S."/>
            <person name="Pangilinan J."/>
            <person name="Riley R."/>
            <person name="LaButti K."/>
            <person name="Andreopoulos B."/>
            <person name="Lipzen A."/>
            <person name="Chen C."/>
            <person name="Yan M."/>
            <person name="Daum C."/>
            <person name="Ng V."/>
            <person name="Clum A."/>
            <person name="Steindorff A."/>
            <person name="Ohm R.A."/>
            <person name="Martin F."/>
            <person name="Silar P."/>
            <person name="Natvig D.O."/>
            <person name="Lalanne C."/>
            <person name="Gautier V."/>
            <person name="Ament-Velasquez S.L."/>
            <person name="Kruys A."/>
            <person name="Hutchinson M.I."/>
            <person name="Powell A.J."/>
            <person name="Barry K."/>
            <person name="Miller A.N."/>
            <person name="Grigoriev I.V."/>
            <person name="Debuchy R."/>
            <person name="Gladieux P."/>
            <person name="Hiltunen Thoren M."/>
            <person name="Johannesson H."/>
        </authorList>
    </citation>
    <scope>NUCLEOTIDE SEQUENCE</scope>
    <source>
        <strain evidence="3">CBS 118394</strain>
    </source>
</reference>